<dbReference type="Pfam" id="PF14398">
    <property type="entry name" value="ATPgrasp_YheCD"/>
    <property type="match status" value="1"/>
</dbReference>
<dbReference type="SUPFAM" id="SSF56059">
    <property type="entry name" value="Glutathione synthetase ATP-binding domain-like"/>
    <property type="match status" value="1"/>
</dbReference>
<dbReference type="GO" id="GO:0046872">
    <property type="term" value="F:metal ion binding"/>
    <property type="evidence" value="ECO:0007669"/>
    <property type="project" value="InterPro"/>
</dbReference>
<dbReference type="InterPro" id="IPR026838">
    <property type="entry name" value="YheC/D"/>
</dbReference>
<organism evidence="3 4">
    <name type="scientific">Paenibacillus glucanolyticus</name>
    <dbReference type="NCBI Taxonomy" id="59843"/>
    <lineage>
        <taxon>Bacteria</taxon>
        <taxon>Bacillati</taxon>
        <taxon>Bacillota</taxon>
        <taxon>Bacilli</taxon>
        <taxon>Bacillales</taxon>
        <taxon>Paenibacillaceae</taxon>
        <taxon>Paenibacillus</taxon>
    </lineage>
</organism>
<dbReference type="Proteomes" id="UP000076796">
    <property type="component" value="Unassembled WGS sequence"/>
</dbReference>
<feature type="domain" description="ATP-grasp" evidence="2">
    <location>
        <begin position="215"/>
        <end position="456"/>
    </location>
</feature>
<dbReference type="STRING" id="59843.A3958_02420"/>
<dbReference type="EMBL" id="LWMH01000002">
    <property type="protein sequence ID" value="KZS44327.1"/>
    <property type="molecule type" value="Genomic_DNA"/>
</dbReference>
<dbReference type="Gene3D" id="3.30.470.20">
    <property type="entry name" value="ATP-grasp fold, B domain"/>
    <property type="match status" value="1"/>
</dbReference>
<keyword evidence="1" id="KW-0547">Nucleotide-binding</keyword>
<evidence type="ECO:0000259" key="2">
    <source>
        <dbReference type="PROSITE" id="PS50975"/>
    </source>
</evidence>
<evidence type="ECO:0000313" key="3">
    <source>
        <dbReference type="EMBL" id="KZS44327.1"/>
    </source>
</evidence>
<proteinExistence type="predicted"/>
<comment type="caution">
    <text evidence="3">The sequence shown here is derived from an EMBL/GenBank/DDBJ whole genome shotgun (WGS) entry which is preliminary data.</text>
</comment>
<gene>
    <name evidence="3" type="ORF">AWU65_30165</name>
</gene>
<evidence type="ECO:0000256" key="1">
    <source>
        <dbReference type="PROSITE-ProRule" id="PRU00409"/>
    </source>
</evidence>
<dbReference type="AlphaFoldDB" id="A0A163FE86"/>
<dbReference type="GeneID" id="97554079"/>
<dbReference type="RefSeq" id="WP_006212055.1">
    <property type="nucleotide sequence ID" value="NZ_CBCSBX010000010.1"/>
</dbReference>
<dbReference type="GO" id="GO:0005524">
    <property type="term" value="F:ATP binding"/>
    <property type="evidence" value="ECO:0007669"/>
    <property type="project" value="UniProtKB-UniRule"/>
</dbReference>
<protein>
    <recommendedName>
        <fullName evidence="2">ATP-grasp domain-containing protein</fullName>
    </recommendedName>
</protein>
<keyword evidence="4" id="KW-1185">Reference proteome</keyword>
<dbReference type="InterPro" id="IPR011761">
    <property type="entry name" value="ATP-grasp"/>
</dbReference>
<keyword evidence="1" id="KW-0067">ATP-binding</keyword>
<dbReference type="PROSITE" id="PS50975">
    <property type="entry name" value="ATP_GRASP"/>
    <property type="match status" value="1"/>
</dbReference>
<dbReference type="OrthoDB" id="7869153at2"/>
<dbReference type="KEGG" id="pglu:A3958_02420"/>
<evidence type="ECO:0000313" key="4">
    <source>
        <dbReference type="Proteomes" id="UP000076796"/>
    </source>
</evidence>
<reference evidence="3" key="1">
    <citation type="journal article" date="2016" name="Genome Announc.">
        <title>Draft genomes of two strains of Paenibacillus glucanolyticus with capability to degrade lignocellulose.</title>
        <authorList>
            <person name="Mathews S.L."/>
            <person name="Pawlak J."/>
            <person name="Grunden A.M."/>
        </authorList>
    </citation>
    <scope>NUCLEOTIDE SEQUENCE [LARGE SCALE GENOMIC DNA]</scope>
    <source>
        <strain evidence="3">SLM1</strain>
    </source>
</reference>
<sequence length="464" mass="51449">MRKSKIKPNTKSKISVQLVRSAQLPDNDIKLGDRLIRQLRIPTDSPIQLAFGSFKQEIQVTSGGKSNSLHLNPSVFSNSGLLPRTVMNVKYFPLERTLKLGPLIGVMVSRYHPDEPDKPFGSISAFCLEMVNAARKQGAYVYFFTPDMIGSNPSTLEAIAYDAGWKKLSVPAPDVINNRLSTRKLENSPSVQHFMREVKSRFGTHIFNEKFLDKSDVFEALGPDAKLQKYLPESYLLSGYPTLKKMCAAYRTVFLKPVRGSLGKGIIRISRQENGHYQTMTTSLEGIKKNTYSSLPKLFSSLSGKIKKTRYQIQQGLDLIRINRRNVDFRVLVHKNKNGKWSVTSVVARIAGGNHFVSNLARGGTLSAVKDALAMSGIPLTSKQTAPARMNQIALDIAHGLEAAIPYHFGELGIDLAIDTSGRIWLLEVNSKPSKGENAPLNADSKVRPSAVRLVQYCQFLTGL</sequence>
<accession>A0A163FE86</accession>
<name>A0A163FE86_9BACL</name>